<proteinExistence type="inferred from homology"/>
<dbReference type="PANTHER" id="PTHR21040">
    <property type="entry name" value="BCDNA.GH04120"/>
    <property type="match status" value="1"/>
</dbReference>
<dbReference type="Pfam" id="PF00728">
    <property type="entry name" value="Glyco_hydro_20"/>
    <property type="match status" value="1"/>
</dbReference>
<gene>
    <name evidence="6" type="ORF">LAZ67_13001547</name>
</gene>
<reference evidence="6 7" key="1">
    <citation type="submission" date="2022-01" db="EMBL/GenBank/DDBJ databases">
        <title>A chromosomal length assembly of Cordylochernes scorpioides.</title>
        <authorList>
            <person name="Zeh D."/>
            <person name="Zeh J."/>
        </authorList>
    </citation>
    <scope>NUCLEOTIDE SEQUENCE [LARGE SCALE GENOMIC DNA]</scope>
    <source>
        <strain evidence="6">IN4F17</strain>
        <tissue evidence="6">Whole Body</tissue>
    </source>
</reference>
<evidence type="ECO:0000313" key="7">
    <source>
        <dbReference type="Proteomes" id="UP001235939"/>
    </source>
</evidence>
<evidence type="ECO:0000256" key="1">
    <source>
        <dbReference type="ARBA" id="ARBA00001231"/>
    </source>
</evidence>
<protein>
    <recommendedName>
        <fullName evidence="3">beta-N-acetylhexosaminidase</fullName>
        <ecNumber evidence="3">3.2.1.52</ecNumber>
    </recommendedName>
</protein>
<dbReference type="SUPFAM" id="SSF51445">
    <property type="entry name" value="(Trans)glycosidases"/>
    <property type="match status" value="1"/>
</dbReference>
<keyword evidence="4" id="KW-0378">Hydrolase</keyword>
<organism evidence="6 7">
    <name type="scientific">Cordylochernes scorpioides</name>
    <dbReference type="NCBI Taxonomy" id="51811"/>
    <lineage>
        <taxon>Eukaryota</taxon>
        <taxon>Metazoa</taxon>
        <taxon>Ecdysozoa</taxon>
        <taxon>Arthropoda</taxon>
        <taxon>Chelicerata</taxon>
        <taxon>Arachnida</taxon>
        <taxon>Pseudoscorpiones</taxon>
        <taxon>Cheliferoidea</taxon>
        <taxon>Chernetidae</taxon>
        <taxon>Cordylochernes</taxon>
    </lineage>
</organism>
<comment type="catalytic activity">
    <reaction evidence="1">
        <text>Hydrolysis of terminal non-reducing N-acetyl-D-hexosamine residues in N-acetyl-beta-D-hexosaminides.</text>
        <dbReference type="EC" id="3.2.1.52"/>
    </reaction>
</comment>
<evidence type="ECO:0000256" key="3">
    <source>
        <dbReference type="ARBA" id="ARBA00012663"/>
    </source>
</evidence>
<name>A0ABY6L4R7_9ARAC</name>
<keyword evidence="7" id="KW-1185">Reference proteome</keyword>
<evidence type="ECO:0000313" key="6">
    <source>
        <dbReference type="EMBL" id="UYV75844.1"/>
    </source>
</evidence>
<dbReference type="Proteomes" id="UP001235939">
    <property type="component" value="Chromosome 13"/>
</dbReference>
<dbReference type="PANTHER" id="PTHR21040:SF8">
    <property type="entry name" value="BCDNA.GH04120"/>
    <property type="match status" value="1"/>
</dbReference>
<evidence type="ECO:0000259" key="5">
    <source>
        <dbReference type="Pfam" id="PF00728"/>
    </source>
</evidence>
<sequence>MPQQGSYLYSALQIIDQVVLHHPNISHIHIGCDEVEHIGVCEQCQDILNKNNWKPSDIFLNHVLKLAKYIKSKYKIQPIIWDDMLRNINEDVLQSYELGKYVWNYNPTFDFPNSLWQTYSKVFPKIWAASSFKGATGPSKFYTNITFHLENHKCWLDFLKENVKLFKYQGIVLTGWQRYDHFAVLCELFPASVPSLATNMYFLEKGKYPKIYSAKLWDALKNGPPHCLRLNPFYVIFLELRSTKGF</sequence>
<feature type="domain" description="Glycoside hydrolase family 20 catalytic" evidence="5">
    <location>
        <begin position="13"/>
        <end position="89"/>
    </location>
</feature>
<evidence type="ECO:0000256" key="4">
    <source>
        <dbReference type="ARBA" id="ARBA00022801"/>
    </source>
</evidence>
<dbReference type="EC" id="3.2.1.52" evidence="3"/>
<dbReference type="EMBL" id="CP092875">
    <property type="protein sequence ID" value="UYV75844.1"/>
    <property type="molecule type" value="Genomic_DNA"/>
</dbReference>
<accession>A0ABY6L4R7</accession>
<dbReference type="InterPro" id="IPR015883">
    <property type="entry name" value="Glyco_hydro_20_cat"/>
</dbReference>
<dbReference type="InterPro" id="IPR038901">
    <property type="entry name" value="HEXDC-like"/>
</dbReference>
<dbReference type="Gene3D" id="3.20.20.80">
    <property type="entry name" value="Glycosidases"/>
    <property type="match status" value="1"/>
</dbReference>
<evidence type="ECO:0000256" key="2">
    <source>
        <dbReference type="ARBA" id="ARBA00006285"/>
    </source>
</evidence>
<comment type="similarity">
    <text evidence="2">Belongs to the glycosyl hydrolase 20 family.</text>
</comment>
<dbReference type="InterPro" id="IPR017853">
    <property type="entry name" value="GH"/>
</dbReference>